<accession>A0A1U8AN68</accession>
<dbReference type="FunCoup" id="A0A1U8AN68">
    <property type="interactions" value="2892"/>
</dbReference>
<dbReference type="InterPro" id="IPR000048">
    <property type="entry name" value="IQ_motif_EF-hand-BS"/>
</dbReference>
<comment type="function">
    <text evidence="4">May be involved in cooperative interactions with calmodulins or calmodulin-like proteins. Recruits calmodulin proteins to microtubules, thus being a potential scaffold in cellular signaling and trafficking. May associate with nucleic acids and regulate gene expression at the transcriptional or post-transcriptional level.</text>
</comment>
<evidence type="ECO:0000256" key="2">
    <source>
        <dbReference type="ARBA" id="ARBA00024341"/>
    </source>
</evidence>
<dbReference type="OMA" id="LMIQSHP"/>
<organism evidence="7 8">
    <name type="scientific">Nelumbo nucifera</name>
    <name type="common">Sacred lotus</name>
    <dbReference type="NCBI Taxonomy" id="4432"/>
    <lineage>
        <taxon>Eukaryota</taxon>
        <taxon>Viridiplantae</taxon>
        <taxon>Streptophyta</taxon>
        <taxon>Embryophyta</taxon>
        <taxon>Tracheophyta</taxon>
        <taxon>Spermatophyta</taxon>
        <taxon>Magnoliopsida</taxon>
        <taxon>Proteales</taxon>
        <taxon>Nelumbonaceae</taxon>
        <taxon>Nelumbo</taxon>
    </lineage>
</organism>
<feature type="compositionally biased region" description="Polar residues" evidence="5">
    <location>
        <begin position="563"/>
        <end position="580"/>
    </location>
</feature>
<feature type="compositionally biased region" description="Polar residues" evidence="5">
    <location>
        <begin position="774"/>
        <end position="791"/>
    </location>
</feature>
<evidence type="ECO:0000256" key="3">
    <source>
        <dbReference type="ARBA" id="ARBA00024378"/>
    </source>
</evidence>
<dbReference type="SMART" id="SM00015">
    <property type="entry name" value="IQ"/>
    <property type="match status" value="3"/>
</dbReference>
<dbReference type="PANTHER" id="PTHR32295">
    <property type="entry name" value="IQ-DOMAIN 5-RELATED"/>
    <property type="match status" value="1"/>
</dbReference>
<feature type="compositionally biased region" description="Basic and acidic residues" evidence="5">
    <location>
        <begin position="712"/>
        <end position="723"/>
    </location>
</feature>
<feature type="compositionally biased region" description="Polar residues" evidence="5">
    <location>
        <begin position="744"/>
        <end position="754"/>
    </location>
</feature>
<feature type="region of interest" description="Disordered" evidence="5">
    <location>
        <begin position="51"/>
        <end position="111"/>
    </location>
</feature>
<dbReference type="Proteomes" id="UP000189703">
    <property type="component" value="Unplaced"/>
</dbReference>
<evidence type="ECO:0000256" key="5">
    <source>
        <dbReference type="SAM" id="MobiDB-lite"/>
    </source>
</evidence>
<dbReference type="STRING" id="4432.A0A1U8AN68"/>
<dbReference type="Pfam" id="PF13178">
    <property type="entry name" value="DUF4005"/>
    <property type="match status" value="1"/>
</dbReference>
<dbReference type="GeneID" id="104602064"/>
<sequence>MVRSSASCFKIITCGSDSVDNDDLQWAESKGSTDKRGWSFRRRSVKHRVLSNTVMSEAPSTGNKESPESTTIDFHPPTNLTVPEKISVSQGADEPPQLSTTTSPKVPDPLIASDDVSKVDPNLEESVAIFIQTAIRGYLSRRALLKLKNVIKLQAAVRGHLVRRQAVGSLRCVQAIIKMQALVRARRARMLIEAPITEAKPSGKHDKIDQIGKGELGIKTYSSTEKLLSNVFVRQLLQSTSKTKPIYIKCDPSKPNSSAWRWLEMWMAVLSSDFVQPQTLECLENQEQGDKSEKASSEVGTEIAAEAVPEIGDLMSATRETETPSESEDSLITYDADNFDFHACHPTSSSTRDGPEHHLEDVDLGQAQEALSKIDSPSNHTDMQLDATSQKLAYSASEKPEMNSEQPKNLVKRVASEQLETEGKKFVFGSRKASNPAFVAAQSKFEELSLTAKSGNSISSTRTDFGVESKWETISSLSDPVARAKELNPTENSVSHDSGLQIGGSECGTELSITSTLDSPDRSDGGGEFENEAEVAERVTPDPSDSADHASKTGFLDVEVKPVSSTPLPTQSYAVSSQPGKNEDVNGESLDSIVPATSPMIEQQPERSESDVQIQLDTITDQQAYISSPEGSPRSHITAPESHGTPSSQVSLKAKRNKVDKSRSIHSLKSQSAADKRSPVNHNHDSGVRNSTEQLPKEPKSGKRRNSFGSTRPDHIDQERRDSSSSNSLPNYMQATESARAKAQTHSSPRSSPDVQDKNIYIKKRHSLPGANGKQDSPRMQRSVSQAQQGVKGNGAHSPHERRWQR</sequence>
<feature type="compositionally biased region" description="Polar residues" evidence="5">
    <location>
        <begin position="51"/>
        <end position="72"/>
    </location>
</feature>
<feature type="region of interest" description="Disordered" evidence="5">
    <location>
        <begin position="285"/>
        <end position="304"/>
    </location>
</feature>
<dbReference type="OrthoDB" id="1747078at2759"/>
<dbReference type="InterPro" id="IPR025064">
    <property type="entry name" value="DUF4005"/>
</dbReference>
<dbReference type="PROSITE" id="PS50096">
    <property type="entry name" value="IQ"/>
    <property type="match status" value="3"/>
</dbReference>
<feature type="region of interest" description="Disordered" evidence="5">
    <location>
        <begin position="478"/>
        <end position="806"/>
    </location>
</feature>
<name>A0A1U8AN68_NELNU</name>
<dbReference type="KEGG" id="nnu:104602064"/>
<feature type="compositionally biased region" description="Polar residues" evidence="5">
    <location>
        <begin position="724"/>
        <end position="737"/>
    </location>
</feature>
<keyword evidence="1" id="KW-0112">Calmodulin-binding</keyword>
<dbReference type="RefSeq" id="XP_010263935.1">
    <property type="nucleotide sequence ID" value="XM_010265633.2"/>
</dbReference>
<keyword evidence="7" id="KW-1185">Reference proteome</keyword>
<feature type="compositionally biased region" description="Polar residues" evidence="5">
    <location>
        <begin position="611"/>
        <end position="630"/>
    </location>
</feature>
<feature type="compositionally biased region" description="Polar residues" evidence="5">
    <location>
        <begin position="489"/>
        <end position="498"/>
    </location>
</feature>
<dbReference type="AlphaFoldDB" id="A0A1U8AN68"/>
<dbReference type="Pfam" id="PF00612">
    <property type="entry name" value="IQ"/>
    <property type="match status" value="2"/>
</dbReference>
<dbReference type="SUPFAM" id="SSF52540">
    <property type="entry name" value="P-loop containing nucleoside triphosphate hydrolases"/>
    <property type="match status" value="1"/>
</dbReference>
<feature type="compositionally biased region" description="Basic and acidic residues" evidence="5">
    <location>
        <begin position="674"/>
        <end position="687"/>
    </location>
</feature>
<comment type="similarity">
    <text evidence="2">Belongs to the IQD family.</text>
</comment>
<reference evidence="8" key="1">
    <citation type="submission" date="2025-08" db="UniProtKB">
        <authorList>
            <consortium name="RefSeq"/>
        </authorList>
    </citation>
    <scope>IDENTIFICATION</scope>
</reference>
<evidence type="ECO:0000313" key="8">
    <source>
        <dbReference type="RefSeq" id="XP_010263935.1"/>
    </source>
</evidence>
<dbReference type="InterPro" id="IPR027417">
    <property type="entry name" value="P-loop_NTPase"/>
</dbReference>
<dbReference type="eggNOG" id="KOG1075">
    <property type="taxonomic scope" value="Eukaryota"/>
</dbReference>
<evidence type="ECO:0000313" key="7">
    <source>
        <dbReference type="Proteomes" id="UP000189703"/>
    </source>
</evidence>
<comment type="subunit">
    <text evidence="3">Binds to multiple calmodulin (CaM) in the presence of Ca(2+) and CaM-like proteins.</text>
</comment>
<dbReference type="InParanoid" id="A0A1U8AN68"/>
<evidence type="ECO:0000259" key="6">
    <source>
        <dbReference type="Pfam" id="PF13178"/>
    </source>
</evidence>
<evidence type="ECO:0000256" key="4">
    <source>
        <dbReference type="ARBA" id="ARBA00045534"/>
    </source>
</evidence>
<dbReference type="Gene3D" id="1.20.5.190">
    <property type="match status" value="1"/>
</dbReference>
<dbReference type="PANTHER" id="PTHR32295:SF154">
    <property type="entry name" value="PROTEIN IQ-DOMAIN 32"/>
    <property type="match status" value="1"/>
</dbReference>
<dbReference type="GO" id="GO:0005516">
    <property type="term" value="F:calmodulin binding"/>
    <property type="evidence" value="ECO:0007669"/>
    <property type="project" value="UniProtKB-KW"/>
</dbReference>
<evidence type="ECO:0000256" key="1">
    <source>
        <dbReference type="ARBA" id="ARBA00022860"/>
    </source>
</evidence>
<protein>
    <submittedName>
        <fullName evidence="8">Protein IQ-DOMAIN 32-like</fullName>
    </submittedName>
</protein>
<gene>
    <name evidence="8" type="primary">LOC104602064</name>
</gene>
<feature type="domain" description="DUF4005" evidence="6">
    <location>
        <begin position="718"/>
        <end position="786"/>
    </location>
</feature>
<feature type="compositionally biased region" description="Basic and acidic residues" evidence="5">
    <location>
        <begin position="535"/>
        <end position="551"/>
    </location>
</feature>
<proteinExistence type="inferred from homology"/>